<gene>
    <name evidence="2" type="ORF">DFH07DRAFT_328018</name>
</gene>
<feature type="compositionally biased region" description="Polar residues" evidence="1">
    <location>
        <begin position="53"/>
        <end position="62"/>
    </location>
</feature>
<feature type="compositionally biased region" description="Low complexity" evidence="1">
    <location>
        <begin position="157"/>
        <end position="168"/>
    </location>
</feature>
<keyword evidence="3" id="KW-1185">Reference proteome</keyword>
<dbReference type="Proteomes" id="UP001215280">
    <property type="component" value="Unassembled WGS sequence"/>
</dbReference>
<comment type="caution">
    <text evidence="2">The sequence shown here is derived from an EMBL/GenBank/DDBJ whole genome shotgun (WGS) entry which is preliminary data.</text>
</comment>
<dbReference type="AlphaFoldDB" id="A0AAD7NM23"/>
<protein>
    <submittedName>
        <fullName evidence="2">Uncharacterized protein</fullName>
    </submittedName>
</protein>
<evidence type="ECO:0000256" key="1">
    <source>
        <dbReference type="SAM" id="MobiDB-lite"/>
    </source>
</evidence>
<organism evidence="2 3">
    <name type="scientific">Mycena maculata</name>
    <dbReference type="NCBI Taxonomy" id="230809"/>
    <lineage>
        <taxon>Eukaryota</taxon>
        <taxon>Fungi</taxon>
        <taxon>Dikarya</taxon>
        <taxon>Basidiomycota</taxon>
        <taxon>Agaricomycotina</taxon>
        <taxon>Agaricomycetes</taxon>
        <taxon>Agaricomycetidae</taxon>
        <taxon>Agaricales</taxon>
        <taxon>Marasmiineae</taxon>
        <taxon>Mycenaceae</taxon>
        <taxon>Mycena</taxon>
    </lineage>
</organism>
<feature type="compositionally biased region" description="Polar residues" evidence="1">
    <location>
        <begin position="136"/>
        <end position="153"/>
    </location>
</feature>
<evidence type="ECO:0000313" key="2">
    <source>
        <dbReference type="EMBL" id="KAJ7767424.1"/>
    </source>
</evidence>
<sequence length="217" mass="23496">MPPPTNRPAHRHTESTPAIVTQSIPSPEQTQKTSRLMSSVRRTLGKRRDPAPNSATLYSTPSERMAQVAFRYDTPATAPRPTIEQIAMGLHRSRTPHLRGAPKYPAPASHPQPTRTPVPLPPPPPRSSLKKPQLGLVSNSSTDVTSTAPSTPHSSDRSSASLRARMSRFLPRGTHRTIIGPVHLSDSASPASSASELPPPLPRKKAVRFSSTVEEDD</sequence>
<proteinExistence type="predicted"/>
<dbReference type="EMBL" id="JARJLG010000030">
    <property type="protein sequence ID" value="KAJ7767424.1"/>
    <property type="molecule type" value="Genomic_DNA"/>
</dbReference>
<name>A0AAD7NM23_9AGAR</name>
<reference evidence="2" key="1">
    <citation type="submission" date="2023-03" db="EMBL/GenBank/DDBJ databases">
        <title>Massive genome expansion in bonnet fungi (Mycena s.s.) driven by repeated elements and novel gene families across ecological guilds.</title>
        <authorList>
            <consortium name="Lawrence Berkeley National Laboratory"/>
            <person name="Harder C.B."/>
            <person name="Miyauchi S."/>
            <person name="Viragh M."/>
            <person name="Kuo A."/>
            <person name="Thoen E."/>
            <person name="Andreopoulos B."/>
            <person name="Lu D."/>
            <person name="Skrede I."/>
            <person name="Drula E."/>
            <person name="Henrissat B."/>
            <person name="Morin E."/>
            <person name="Kohler A."/>
            <person name="Barry K."/>
            <person name="LaButti K."/>
            <person name="Morin E."/>
            <person name="Salamov A."/>
            <person name="Lipzen A."/>
            <person name="Mereny Z."/>
            <person name="Hegedus B."/>
            <person name="Baldrian P."/>
            <person name="Stursova M."/>
            <person name="Weitz H."/>
            <person name="Taylor A."/>
            <person name="Grigoriev I.V."/>
            <person name="Nagy L.G."/>
            <person name="Martin F."/>
            <person name="Kauserud H."/>
        </authorList>
    </citation>
    <scope>NUCLEOTIDE SEQUENCE</scope>
    <source>
        <strain evidence="2">CBHHK188m</strain>
    </source>
</reference>
<accession>A0AAD7NM23</accession>
<evidence type="ECO:0000313" key="3">
    <source>
        <dbReference type="Proteomes" id="UP001215280"/>
    </source>
</evidence>
<feature type="compositionally biased region" description="Low complexity" evidence="1">
    <location>
        <begin position="184"/>
        <end position="196"/>
    </location>
</feature>
<feature type="compositionally biased region" description="Pro residues" evidence="1">
    <location>
        <begin position="104"/>
        <end position="126"/>
    </location>
</feature>
<feature type="region of interest" description="Disordered" evidence="1">
    <location>
        <begin position="1"/>
        <end position="64"/>
    </location>
</feature>
<feature type="compositionally biased region" description="Polar residues" evidence="1">
    <location>
        <begin position="15"/>
        <end position="41"/>
    </location>
</feature>
<feature type="region of interest" description="Disordered" evidence="1">
    <location>
        <begin position="88"/>
        <end position="217"/>
    </location>
</feature>